<feature type="compositionally biased region" description="Polar residues" evidence="1">
    <location>
        <begin position="235"/>
        <end position="254"/>
    </location>
</feature>
<sequence length="321" mass="36218">MDVLGQVSFEQFGGRRTSQNLGTGISCNSYVIALLFSLRFVLQVYYGTVQYSAHRYHRIATKGPYSRSTVLAYRQFTVSTIYLYASRWQASDGPAQDQPHLNTYPYDRIQRKHQGLIPRNSFVSLTRPSHQHIRTATPLSPQEDWQRTHSSDPTGCKVWFKRVLRWTNGIGYGEEAFYHMRIAPTDEAAGGQDVISNANTPTNEPLQYNASASHKPKTGITSPPYLYLSPLRTPPRQQSTPVPQISGNSLTLTKPPQKAAPIHHRSQPREERDKGFGLRGRRDRAVFFVDATRDPQLCSDKKLPSKSSNLLVRCIAKLVSS</sequence>
<comment type="caution">
    <text evidence="2">The sequence shown here is derived from an EMBL/GenBank/DDBJ whole genome shotgun (WGS) entry which is preliminary data.</text>
</comment>
<evidence type="ECO:0000313" key="2">
    <source>
        <dbReference type="EMBL" id="PWW78393.1"/>
    </source>
</evidence>
<feature type="region of interest" description="Disordered" evidence="1">
    <location>
        <begin position="233"/>
        <end position="278"/>
    </location>
</feature>
<organism evidence="2 3">
    <name type="scientific">Tuber magnatum</name>
    <name type="common">white Piedmont truffle</name>
    <dbReference type="NCBI Taxonomy" id="42249"/>
    <lineage>
        <taxon>Eukaryota</taxon>
        <taxon>Fungi</taxon>
        <taxon>Dikarya</taxon>
        <taxon>Ascomycota</taxon>
        <taxon>Pezizomycotina</taxon>
        <taxon>Pezizomycetes</taxon>
        <taxon>Pezizales</taxon>
        <taxon>Tuberaceae</taxon>
        <taxon>Tuber</taxon>
    </lineage>
</organism>
<accession>A0A317SVD4</accession>
<dbReference type="EMBL" id="PYWC01000015">
    <property type="protein sequence ID" value="PWW78393.1"/>
    <property type="molecule type" value="Genomic_DNA"/>
</dbReference>
<name>A0A317SVD4_9PEZI</name>
<evidence type="ECO:0000256" key="1">
    <source>
        <dbReference type="SAM" id="MobiDB-lite"/>
    </source>
</evidence>
<evidence type="ECO:0000313" key="3">
    <source>
        <dbReference type="Proteomes" id="UP000246991"/>
    </source>
</evidence>
<proteinExistence type="predicted"/>
<feature type="compositionally biased region" description="Basic and acidic residues" evidence="1">
    <location>
        <begin position="267"/>
        <end position="276"/>
    </location>
</feature>
<dbReference type="Proteomes" id="UP000246991">
    <property type="component" value="Unassembled WGS sequence"/>
</dbReference>
<keyword evidence="3" id="KW-1185">Reference proteome</keyword>
<dbReference type="AlphaFoldDB" id="A0A317SVD4"/>
<reference evidence="2 3" key="1">
    <citation type="submission" date="2018-03" db="EMBL/GenBank/DDBJ databases">
        <title>Genomes of Pezizomycetes fungi and the evolution of truffles.</title>
        <authorList>
            <person name="Murat C."/>
            <person name="Payen T."/>
            <person name="Noel B."/>
            <person name="Kuo A."/>
            <person name="Martin F.M."/>
        </authorList>
    </citation>
    <scope>NUCLEOTIDE SEQUENCE [LARGE SCALE GENOMIC DNA]</scope>
    <source>
        <strain evidence="2">091103-1</strain>
    </source>
</reference>
<protein>
    <submittedName>
        <fullName evidence="2">Uncharacterized protein</fullName>
    </submittedName>
</protein>
<gene>
    <name evidence="2" type="ORF">C7212DRAFT_362878</name>
</gene>